<evidence type="ECO:0000313" key="2">
    <source>
        <dbReference type="EMBL" id="GAA3963823.1"/>
    </source>
</evidence>
<dbReference type="Proteomes" id="UP001501556">
    <property type="component" value="Unassembled WGS sequence"/>
</dbReference>
<dbReference type="PANTHER" id="PTHR36109">
    <property type="entry name" value="MEMBRANE PROTEIN-RELATED"/>
    <property type="match status" value="1"/>
</dbReference>
<gene>
    <name evidence="2" type="ORF">GCM10022407_08090</name>
</gene>
<feature type="compositionally biased region" description="Low complexity" evidence="1">
    <location>
        <begin position="19"/>
        <end position="37"/>
    </location>
</feature>
<reference evidence="3" key="1">
    <citation type="journal article" date="2019" name="Int. J. Syst. Evol. Microbiol.">
        <title>The Global Catalogue of Microorganisms (GCM) 10K type strain sequencing project: providing services to taxonomists for standard genome sequencing and annotation.</title>
        <authorList>
            <consortium name="The Broad Institute Genomics Platform"/>
            <consortium name="The Broad Institute Genome Sequencing Center for Infectious Disease"/>
            <person name="Wu L."/>
            <person name="Ma J."/>
        </authorList>
    </citation>
    <scope>NUCLEOTIDE SEQUENCE [LARGE SCALE GENOMIC DNA]</scope>
    <source>
        <strain evidence="3">JCM 17217</strain>
    </source>
</reference>
<keyword evidence="3" id="KW-1185">Reference proteome</keyword>
<sequence>MNTNDSNNPQNSGTGAGANYGTSNTGTGMGNSTGQSNEGTSYNAGTGASPTNSTDGDDFSATAKGGAMAGTAGAAVGRAIDGVQNTTDSAAHAVTGQPYRDGGSMSGMFRDRNSAEKAYESMHSRGYGKDDVNLLMSDDTRKTHFGDNTPDTDLGDKAMEGAGVGSAIGGTAGAIIGAIAAIGTSVALPGLGLIIAGPLAAALAGAGAGGLTGGLVGALVGSGIPEEHAAEYESGIKDGGIVMGVKPRNAEDAKYFEDEFRRHNGDKIYKY</sequence>
<dbReference type="PANTHER" id="PTHR36109:SF2">
    <property type="entry name" value="MEMBRANE PROTEIN"/>
    <property type="match status" value="1"/>
</dbReference>
<feature type="region of interest" description="Disordered" evidence="1">
    <location>
        <begin position="89"/>
        <end position="109"/>
    </location>
</feature>
<comment type="caution">
    <text evidence="2">The sequence shown here is derived from an EMBL/GenBank/DDBJ whole genome shotgun (WGS) entry which is preliminary data.</text>
</comment>
<feature type="region of interest" description="Disordered" evidence="1">
    <location>
        <begin position="1"/>
        <end position="60"/>
    </location>
</feature>
<name>A0ABP7PEF8_9BACT</name>
<dbReference type="InterPro" id="IPR052948">
    <property type="entry name" value="Low_temp-induced_all0457"/>
</dbReference>
<dbReference type="RefSeq" id="WP_345121269.1">
    <property type="nucleotide sequence ID" value="NZ_BAABDI010000003.1"/>
</dbReference>
<feature type="compositionally biased region" description="Polar residues" evidence="1">
    <location>
        <begin position="38"/>
        <end position="54"/>
    </location>
</feature>
<dbReference type="EMBL" id="BAABDI010000003">
    <property type="protein sequence ID" value="GAA3963823.1"/>
    <property type="molecule type" value="Genomic_DNA"/>
</dbReference>
<organism evidence="2 3">
    <name type="scientific">Hymenobacter antarcticus</name>
    <dbReference type="NCBI Taxonomy" id="486270"/>
    <lineage>
        <taxon>Bacteria</taxon>
        <taxon>Pseudomonadati</taxon>
        <taxon>Bacteroidota</taxon>
        <taxon>Cytophagia</taxon>
        <taxon>Cytophagales</taxon>
        <taxon>Hymenobacteraceae</taxon>
        <taxon>Hymenobacter</taxon>
    </lineage>
</organism>
<protein>
    <recommendedName>
        <fullName evidence="4">Glycine zipper</fullName>
    </recommendedName>
</protein>
<evidence type="ECO:0008006" key="4">
    <source>
        <dbReference type="Google" id="ProtNLM"/>
    </source>
</evidence>
<evidence type="ECO:0000256" key="1">
    <source>
        <dbReference type="SAM" id="MobiDB-lite"/>
    </source>
</evidence>
<proteinExistence type="predicted"/>
<evidence type="ECO:0000313" key="3">
    <source>
        <dbReference type="Proteomes" id="UP001501556"/>
    </source>
</evidence>
<accession>A0ABP7PEF8</accession>
<feature type="compositionally biased region" description="Polar residues" evidence="1">
    <location>
        <begin position="1"/>
        <end position="13"/>
    </location>
</feature>